<protein>
    <submittedName>
        <fullName evidence="2">Tat pathway signal sequence domain protein</fullName>
    </submittedName>
</protein>
<dbReference type="PROSITE" id="PS51318">
    <property type="entry name" value="TAT"/>
    <property type="match status" value="1"/>
</dbReference>
<gene>
    <name evidence="2" type="ORF">AB0A88_14340</name>
</gene>
<evidence type="ECO:0000256" key="1">
    <source>
        <dbReference type="SAM" id="MobiDB-lite"/>
    </source>
</evidence>
<proteinExistence type="predicted"/>
<dbReference type="RefSeq" id="WP_358475180.1">
    <property type="nucleotide sequence ID" value="NZ_JBEZAE010000007.1"/>
</dbReference>
<reference evidence="2 3" key="1">
    <citation type="submission" date="2024-06" db="EMBL/GenBank/DDBJ databases">
        <title>The Natural Products Discovery Center: Release of the First 8490 Sequenced Strains for Exploring Actinobacteria Biosynthetic Diversity.</title>
        <authorList>
            <person name="Kalkreuter E."/>
            <person name="Kautsar S.A."/>
            <person name="Yang D."/>
            <person name="Bader C.D."/>
            <person name="Teijaro C.N."/>
            <person name="Fluegel L."/>
            <person name="Davis C.M."/>
            <person name="Simpson J.R."/>
            <person name="Lauterbach L."/>
            <person name="Steele A.D."/>
            <person name="Gui C."/>
            <person name="Meng S."/>
            <person name="Li G."/>
            <person name="Viehrig K."/>
            <person name="Ye F."/>
            <person name="Su P."/>
            <person name="Kiefer A.F."/>
            <person name="Nichols A."/>
            <person name="Cepeda A.J."/>
            <person name="Yan W."/>
            <person name="Fan B."/>
            <person name="Jiang Y."/>
            <person name="Adhikari A."/>
            <person name="Zheng C.-J."/>
            <person name="Schuster L."/>
            <person name="Cowan T.M."/>
            <person name="Smanski M.J."/>
            <person name="Chevrette M.G."/>
            <person name="De Carvalho L.P.S."/>
            <person name="Shen B."/>
        </authorList>
    </citation>
    <scope>NUCLEOTIDE SEQUENCE [LARGE SCALE GENOMIC DNA]</scope>
    <source>
        <strain evidence="2 3">NPDC045974</strain>
    </source>
</reference>
<name>A0ABV3CB21_9ACTN</name>
<dbReference type="SUPFAM" id="SSF53850">
    <property type="entry name" value="Periplasmic binding protein-like II"/>
    <property type="match status" value="1"/>
</dbReference>
<dbReference type="InterPro" id="IPR006311">
    <property type="entry name" value="TAT_signal"/>
</dbReference>
<dbReference type="Proteomes" id="UP001551329">
    <property type="component" value="Unassembled WGS sequence"/>
</dbReference>
<accession>A0ABV3CB21</accession>
<feature type="region of interest" description="Disordered" evidence="1">
    <location>
        <begin position="1"/>
        <end position="47"/>
    </location>
</feature>
<dbReference type="EMBL" id="JBEZAE010000007">
    <property type="protein sequence ID" value="MEU7071310.1"/>
    <property type="molecule type" value="Genomic_DNA"/>
</dbReference>
<feature type="compositionally biased region" description="Low complexity" evidence="1">
    <location>
        <begin position="7"/>
        <end position="38"/>
    </location>
</feature>
<evidence type="ECO:0000313" key="2">
    <source>
        <dbReference type="EMBL" id="MEU7071310.1"/>
    </source>
</evidence>
<keyword evidence="3" id="KW-1185">Reference proteome</keyword>
<dbReference type="Gene3D" id="3.40.190.10">
    <property type="entry name" value="Periplasmic binding protein-like II"/>
    <property type="match status" value="1"/>
</dbReference>
<organism evidence="2 3">
    <name type="scientific">Streptomyces narbonensis</name>
    <dbReference type="NCBI Taxonomy" id="67333"/>
    <lineage>
        <taxon>Bacteria</taxon>
        <taxon>Bacillati</taxon>
        <taxon>Actinomycetota</taxon>
        <taxon>Actinomycetes</taxon>
        <taxon>Kitasatosporales</taxon>
        <taxon>Streptomycetaceae</taxon>
        <taxon>Streptomyces</taxon>
    </lineage>
</organism>
<evidence type="ECO:0000313" key="3">
    <source>
        <dbReference type="Proteomes" id="UP001551329"/>
    </source>
</evidence>
<sequence>MTPNAVSTGSRRSTPSPSDSTRSRSDSTPSPSDSTPSRGGSGQTRRGFLASSAVAAAAVAGGAPLLAACGGGDTGAGKKDGTTTGKDAAKILPAFAASTVVAPDIAPKNGSAAGFTRAIPAAELKASVAAKKGKDGALTIMAPFWGPPPASDNPYYKAMNEAIGVRATWQNQDGNVYDQKLGAVLASSEIPDVVVVPGWNLGGKIPSAINAKFEDLGPYLSGDKVKAYPNLAAVPTDAWQRSIFGGKLRGLPMPASYVTNIAPFYRKDLFDAKGWQLPKSADEFLALAKEITSAKAKVWACGDMTWTAYNMFGVLSGSDKALGWHLLDGKLVNRIETPEYLEALAWTRKLYDAGVVHPDEKTQNQGDTSLRFTAGQCLVYNNDLSHWYAKTSEQAAQNPSFAMAAMDIPGHAGGTPKLWATNPANIWAFVRKGSSKAVVEDALAIADFTAAPYGTKERMLTDYGVEGVHHTVKDGLPVKTDKGNQEVSSSWLFLASPAPYVAHPDTPDVTRAMIEWQQRMGAVTSKSSFYGMTISEPSQWTGLMNDFEQLEKDIVRGRKKVSDMQQAVSEWKTKGGDDLRDWYKKLLDANGSAAS</sequence>
<comment type="caution">
    <text evidence="2">The sequence shown here is derived from an EMBL/GenBank/DDBJ whole genome shotgun (WGS) entry which is preliminary data.</text>
</comment>